<dbReference type="SMART" id="SM00220">
    <property type="entry name" value="S_TKc"/>
    <property type="match status" value="1"/>
</dbReference>
<dbReference type="CDD" id="cd14014">
    <property type="entry name" value="STKc_PknB_like"/>
    <property type="match status" value="1"/>
</dbReference>
<dbReference type="Proteomes" id="UP000310032">
    <property type="component" value="Unassembled WGS sequence"/>
</dbReference>
<keyword evidence="6" id="KW-0472">Membrane</keyword>
<dbReference type="EMBL" id="SRYM01000070">
    <property type="protein sequence ID" value="TGY54400.1"/>
    <property type="molecule type" value="Genomic_DNA"/>
</dbReference>
<dbReference type="PROSITE" id="PS00108">
    <property type="entry name" value="PROTEIN_KINASE_ST"/>
    <property type="match status" value="1"/>
</dbReference>
<feature type="region of interest" description="Disordered" evidence="5">
    <location>
        <begin position="433"/>
        <end position="463"/>
    </location>
</feature>
<dbReference type="PANTHER" id="PTHR43289">
    <property type="entry name" value="MITOGEN-ACTIVATED PROTEIN KINASE KINASE KINASE 20-RELATED"/>
    <property type="match status" value="1"/>
</dbReference>
<evidence type="ECO:0000256" key="3">
    <source>
        <dbReference type="ARBA" id="ARBA00022777"/>
    </source>
</evidence>
<dbReference type="SUPFAM" id="SSF56112">
    <property type="entry name" value="Protein kinase-like (PK-like)"/>
    <property type="match status" value="1"/>
</dbReference>
<keyword evidence="4" id="KW-0067">ATP-binding</keyword>
<keyword evidence="6" id="KW-1133">Transmembrane helix</keyword>
<evidence type="ECO:0000313" key="8">
    <source>
        <dbReference type="EMBL" id="TGY54400.1"/>
    </source>
</evidence>
<gene>
    <name evidence="8" type="ORF">E5342_17275</name>
</gene>
<dbReference type="PANTHER" id="PTHR43289:SF6">
    <property type="entry name" value="SERINE_THREONINE-PROTEIN KINASE NEKL-3"/>
    <property type="match status" value="1"/>
</dbReference>
<keyword evidence="2" id="KW-0547">Nucleotide-binding</keyword>
<sequence length="597" mass="66880">MNLPGGHLLQNGKYRLTHVVGQGGFGITYRGVWYTEVKGSLGTVKTEVPICVKEYFFKDYCYREPGSQAVKVHSETGKVLFNKFKEKLIKEAKILSEVHHPYIVNVLEVFEENNTAYIAMEYISGFSLKYMLEKNGILPEATILKYVRQIGEALQFVHDKSILHLDIKPSNILIDKNGNARLIDFGVSKRYDIEQEETSTTMLTLSKGFASIEQYDNEGIQVFSPRPDIYSLGATMYNLLTGKIPTESILRAARPLQNPSEINAAISPKTEAVIMKAMQIIPADRFETVGEMLASLDFSQAEKEVQAVPSPSLEIVNEETTMVYSSPVDSKLVGSDDEETVVNVANPPAVEPITEKNNSRKKIIPIGIVIFVVVGSATALLVHSNRPTKEVIERIDLPSAAELDSHVTKEVEMPDHPVQHTEPPISEIKEAKKLEPKAEEKQPTGTEHTIEENVLPDQPSENEMNEKYNSLIISGKEKMAKADYLGAKKDLSEAKDTKLTEEVVRLIITCDEKAEEKRIADQKALYEEKMAFGRYKIVRKKSNNRYGAIDSKAEERIPCKYLSVGIADNGRAFEREDNLFDIYNSDGSLISEGLTYY</sequence>
<reference evidence="8 9" key="1">
    <citation type="submission" date="2019-04" db="EMBL/GenBank/DDBJ databases">
        <title>Microbes associate with the intestines of laboratory mice.</title>
        <authorList>
            <person name="Navarre W."/>
            <person name="Wong E."/>
            <person name="Huang K."/>
            <person name="Tropini C."/>
            <person name="Ng K."/>
            <person name="Yu B."/>
        </authorList>
    </citation>
    <scope>NUCLEOTIDE SEQUENCE [LARGE SCALE GENOMIC DNA]</scope>
    <source>
        <strain evidence="8 9">NM39_I3</strain>
    </source>
</reference>
<evidence type="ECO:0000256" key="2">
    <source>
        <dbReference type="ARBA" id="ARBA00022741"/>
    </source>
</evidence>
<feature type="domain" description="Protein kinase" evidence="7">
    <location>
        <begin position="14"/>
        <end position="299"/>
    </location>
</feature>
<evidence type="ECO:0000256" key="5">
    <source>
        <dbReference type="SAM" id="MobiDB-lite"/>
    </source>
</evidence>
<keyword evidence="6" id="KW-0812">Transmembrane</keyword>
<dbReference type="PROSITE" id="PS50011">
    <property type="entry name" value="PROTEIN_KINASE_DOM"/>
    <property type="match status" value="1"/>
</dbReference>
<evidence type="ECO:0000313" key="9">
    <source>
        <dbReference type="Proteomes" id="UP000310032"/>
    </source>
</evidence>
<accession>A0A4V3RP75</accession>
<evidence type="ECO:0000259" key="7">
    <source>
        <dbReference type="PROSITE" id="PS50011"/>
    </source>
</evidence>
<keyword evidence="3 8" id="KW-0418">Kinase</keyword>
<dbReference type="AlphaFoldDB" id="A0A4V3RP75"/>
<dbReference type="RefSeq" id="WP_135959911.1">
    <property type="nucleotide sequence ID" value="NZ_SRYM01000070.1"/>
</dbReference>
<protein>
    <submittedName>
        <fullName evidence="8">Serine/threonine protein kinase</fullName>
    </submittedName>
</protein>
<evidence type="ECO:0000256" key="4">
    <source>
        <dbReference type="ARBA" id="ARBA00022840"/>
    </source>
</evidence>
<evidence type="ECO:0000256" key="6">
    <source>
        <dbReference type="SAM" id="Phobius"/>
    </source>
</evidence>
<dbReference type="Gene3D" id="1.10.510.10">
    <property type="entry name" value="Transferase(Phosphotransferase) domain 1"/>
    <property type="match status" value="1"/>
</dbReference>
<comment type="caution">
    <text evidence="8">The sequence shown here is derived from an EMBL/GenBank/DDBJ whole genome shotgun (WGS) entry which is preliminary data.</text>
</comment>
<dbReference type="InterPro" id="IPR008271">
    <property type="entry name" value="Ser/Thr_kinase_AS"/>
</dbReference>
<dbReference type="InterPro" id="IPR011009">
    <property type="entry name" value="Kinase-like_dom_sf"/>
</dbReference>
<keyword evidence="8" id="KW-0723">Serine/threonine-protein kinase</keyword>
<evidence type="ECO:0000256" key="1">
    <source>
        <dbReference type="ARBA" id="ARBA00022679"/>
    </source>
</evidence>
<dbReference type="GO" id="GO:0004674">
    <property type="term" value="F:protein serine/threonine kinase activity"/>
    <property type="evidence" value="ECO:0007669"/>
    <property type="project" value="UniProtKB-KW"/>
</dbReference>
<organism evidence="8 9">
    <name type="scientific">Parabacteroides distasonis</name>
    <dbReference type="NCBI Taxonomy" id="823"/>
    <lineage>
        <taxon>Bacteria</taxon>
        <taxon>Pseudomonadati</taxon>
        <taxon>Bacteroidota</taxon>
        <taxon>Bacteroidia</taxon>
        <taxon>Bacteroidales</taxon>
        <taxon>Tannerellaceae</taxon>
        <taxon>Parabacteroides</taxon>
    </lineage>
</organism>
<proteinExistence type="predicted"/>
<name>A0A4V3RP75_PARDI</name>
<dbReference type="Pfam" id="PF00069">
    <property type="entry name" value="Pkinase"/>
    <property type="match status" value="1"/>
</dbReference>
<dbReference type="InterPro" id="IPR000719">
    <property type="entry name" value="Prot_kinase_dom"/>
</dbReference>
<feature type="transmembrane region" description="Helical" evidence="6">
    <location>
        <begin position="363"/>
        <end position="382"/>
    </location>
</feature>
<keyword evidence="1" id="KW-0808">Transferase</keyword>
<feature type="compositionally biased region" description="Basic and acidic residues" evidence="5">
    <location>
        <begin position="433"/>
        <end position="442"/>
    </location>
</feature>
<dbReference type="GO" id="GO:0005524">
    <property type="term" value="F:ATP binding"/>
    <property type="evidence" value="ECO:0007669"/>
    <property type="project" value="UniProtKB-KW"/>
</dbReference>